<sequence length="95" mass="10504">MQDGWSDDPLDPSYNQPVRLRHPFSAETLIRNDILYDIVVVLGYNDIPPIASKGSAIFFHIADEGKATEGCVAIGRSEMDALLPMLKPGDLMEIM</sequence>
<comment type="caution">
    <text evidence="2">The sequence shown here is derived from an EMBL/GenBank/DDBJ whole genome shotgun (WGS) entry which is preliminary data.</text>
</comment>
<reference evidence="3" key="1">
    <citation type="journal article" date="2019" name="Int. J. Syst. Evol. Microbiol.">
        <title>The Global Catalogue of Microorganisms (GCM) 10K type strain sequencing project: providing services to taxonomists for standard genome sequencing and annotation.</title>
        <authorList>
            <consortium name="The Broad Institute Genomics Platform"/>
            <consortium name="The Broad Institute Genome Sequencing Center for Infectious Disease"/>
            <person name="Wu L."/>
            <person name="Ma J."/>
        </authorList>
    </citation>
    <scope>NUCLEOTIDE SEQUENCE [LARGE SCALE GENOMIC DNA]</scope>
    <source>
        <strain evidence="3">JCM 14162</strain>
    </source>
</reference>
<organism evidence="2 3">
    <name type="scientific">Parasphingorhabdus litoris</name>
    <dbReference type="NCBI Taxonomy" id="394733"/>
    <lineage>
        <taxon>Bacteria</taxon>
        <taxon>Pseudomonadati</taxon>
        <taxon>Pseudomonadota</taxon>
        <taxon>Alphaproteobacteria</taxon>
        <taxon>Sphingomonadales</taxon>
        <taxon>Sphingomonadaceae</taxon>
        <taxon>Parasphingorhabdus</taxon>
    </lineage>
</organism>
<dbReference type="Proteomes" id="UP001500713">
    <property type="component" value="Unassembled WGS sequence"/>
</dbReference>
<feature type="domain" description="L,D-TPase catalytic" evidence="1">
    <location>
        <begin position="22"/>
        <end position="94"/>
    </location>
</feature>
<dbReference type="PANTHER" id="PTHR38589:SF1">
    <property type="entry name" value="BLR0621 PROTEIN"/>
    <property type="match status" value="1"/>
</dbReference>
<dbReference type="PANTHER" id="PTHR38589">
    <property type="entry name" value="BLR0621 PROTEIN"/>
    <property type="match status" value="1"/>
</dbReference>
<dbReference type="EMBL" id="BAAAEM010000003">
    <property type="protein sequence ID" value="GAA0487685.1"/>
    <property type="molecule type" value="Genomic_DNA"/>
</dbReference>
<evidence type="ECO:0000313" key="2">
    <source>
        <dbReference type="EMBL" id="GAA0487685.1"/>
    </source>
</evidence>
<protein>
    <recommendedName>
        <fullName evidence="1">L,D-TPase catalytic domain-containing protein</fullName>
    </recommendedName>
</protein>
<dbReference type="Pfam" id="PF03734">
    <property type="entry name" value="YkuD"/>
    <property type="match status" value="1"/>
</dbReference>
<gene>
    <name evidence="2" type="ORF">GCM10009096_33240</name>
</gene>
<proteinExistence type="predicted"/>
<name>A0ABP3KV52_9SPHN</name>
<keyword evidence="3" id="KW-1185">Reference proteome</keyword>
<evidence type="ECO:0000313" key="3">
    <source>
        <dbReference type="Proteomes" id="UP001500713"/>
    </source>
</evidence>
<accession>A0ABP3KV52</accession>
<evidence type="ECO:0000259" key="1">
    <source>
        <dbReference type="Pfam" id="PF03734"/>
    </source>
</evidence>
<dbReference type="InterPro" id="IPR005490">
    <property type="entry name" value="LD_TPept_cat_dom"/>
</dbReference>